<dbReference type="SUPFAM" id="SSF51366">
    <property type="entry name" value="Ribulose-phoshate binding barrel"/>
    <property type="match status" value="1"/>
</dbReference>
<dbReference type="Gene3D" id="3.20.20.70">
    <property type="entry name" value="Aldolase class I"/>
    <property type="match status" value="1"/>
</dbReference>
<accession>X1CH21</accession>
<proteinExistence type="predicted"/>
<organism evidence="1">
    <name type="scientific">marine sediment metagenome</name>
    <dbReference type="NCBI Taxonomy" id="412755"/>
    <lineage>
        <taxon>unclassified sequences</taxon>
        <taxon>metagenomes</taxon>
        <taxon>ecological metagenomes</taxon>
    </lineage>
</organism>
<feature type="non-terminal residue" evidence="1">
    <location>
        <position position="43"/>
    </location>
</feature>
<dbReference type="InterPro" id="IPR011060">
    <property type="entry name" value="RibuloseP-bd_barrel"/>
</dbReference>
<protein>
    <recommendedName>
        <fullName evidence="2">Phosphoribosylanthranilate isomerase</fullName>
    </recommendedName>
</protein>
<evidence type="ECO:0008006" key="2">
    <source>
        <dbReference type="Google" id="ProtNLM"/>
    </source>
</evidence>
<sequence>MTLIKICGITNKDDALRAANLRVDALGFIFAESLRRVGPEVVC</sequence>
<gene>
    <name evidence="1" type="ORF">S01H4_44594</name>
</gene>
<comment type="caution">
    <text evidence="1">The sequence shown here is derived from an EMBL/GenBank/DDBJ whole genome shotgun (WGS) entry which is preliminary data.</text>
</comment>
<dbReference type="EMBL" id="BART01024742">
    <property type="protein sequence ID" value="GAG92407.1"/>
    <property type="molecule type" value="Genomic_DNA"/>
</dbReference>
<name>X1CH21_9ZZZZ</name>
<evidence type="ECO:0000313" key="1">
    <source>
        <dbReference type="EMBL" id="GAG92407.1"/>
    </source>
</evidence>
<reference evidence="1" key="1">
    <citation type="journal article" date="2014" name="Front. Microbiol.">
        <title>High frequency of phylogenetically diverse reductive dehalogenase-homologous genes in deep subseafloor sedimentary metagenomes.</title>
        <authorList>
            <person name="Kawai M."/>
            <person name="Futagami T."/>
            <person name="Toyoda A."/>
            <person name="Takaki Y."/>
            <person name="Nishi S."/>
            <person name="Hori S."/>
            <person name="Arai W."/>
            <person name="Tsubouchi T."/>
            <person name="Morono Y."/>
            <person name="Uchiyama I."/>
            <person name="Ito T."/>
            <person name="Fujiyama A."/>
            <person name="Inagaki F."/>
            <person name="Takami H."/>
        </authorList>
    </citation>
    <scope>NUCLEOTIDE SEQUENCE</scope>
    <source>
        <strain evidence="1">Expedition CK06-06</strain>
    </source>
</reference>
<dbReference type="AlphaFoldDB" id="X1CH21"/>
<dbReference type="InterPro" id="IPR013785">
    <property type="entry name" value="Aldolase_TIM"/>
</dbReference>